<protein>
    <submittedName>
        <fullName evidence="3">Uncharacterized protein</fullName>
    </submittedName>
</protein>
<dbReference type="PANTHER" id="PTHR37981:SF1">
    <property type="entry name" value="SGNH HYDROLASE-TYPE ESTERASE DOMAIN-CONTAINING PROTEIN"/>
    <property type="match status" value="1"/>
</dbReference>
<dbReference type="InterPro" id="IPR036514">
    <property type="entry name" value="SGNH_hydro_sf"/>
</dbReference>
<dbReference type="GO" id="GO:0019433">
    <property type="term" value="P:triglyceride catabolic process"/>
    <property type="evidence" value="ECO:0007669"/>
    <property type="project" value="TreeGrafter"/>
</dbReference>
<dbReference type="Proteomes" id="UP000646244">
    <property type="component" value="Unassembled WGS sequence"/>
</dbReference>
<sequence>MTRPPLPPAYRPRSTLPCLRSANNYPHHVARRLRPTSFTDVTCQGAGATDLSKQLAALSRETTLVTLTIGAQAIAARDVILKCTVAGALVLHGSPCRDGRDELHRPPALPRCSTPISPGNGPWPVMFSTVCSRAAARTTHRTPQSRKSRLGRFPG</sequence>
<feature type="region of interest" description="Disordered" evidence="2">
    <location>
        <begin position="136"/>
        <end position="155"/>
    </location>
</feature>
<name>A0A918TRH9_STRCJ</name>
<dbReference type="GO" id="GO:0004806">
    <property type="term" value="F:triacylglycerol lipase activity"/>
    <property type="evidence" value="ECO:0007669"/>
    <property type="project" value="TreeGrafter"/>
</dbReference>
<evidence type="ECO:0000313" key="3">
    <source>
        <dbReference type="EMBL" id="GHC59875.1"/>
    </source>
</evidence>
<dbReference type="EMBL" id="BMVB01000014">
    <property type="protein sequence ID" value="GHC59875.1"/>
    <property type="molecule type" value="Genomic_DNA"/>
</dbReference>
<organism evidence="3 4">
    <name type="scientific">Streptomyces cinnamoneus</name>
    <name type="common">Streptoverticillium cinnamoneum</name>
    <dbReference type="NCBI Taxonomy" id="53446"/>
    <lineage>
        <taxon>Bacteria</taxon>
        <taxon>Bacillati</taxon>
        <taxon>Actinomycetota</taxon>
        <taxon>Actinomycetes</taxon>
        <taxon>Kitasatosporales</taxon>
        <taxon>Streptomycetaceae</taxon>
        <taxon>Streptomyces</taxon>
        <taxon>Streptomyces cinnamoneus group</taxon>
    </lineage>
</organism>
<dbReference type="InterPro" id="IPR037460">
    <property type="entry name" value="SEST-like"/>
</dbReference>
<proteinExistence type="predicted"/>
<evidence type="ECO:0000313" key="4">
    <source>
        <dbReference type="Proteomes" id="UP000646244"/>
    </source>
</evidence>
<accession>A0A918TRH9</accession>
<reference evidence="3" key="2">
    <citation type="submission" date="2020-09" db="EMBL/GenBank/DDBJ databases">
        <authorList>
            <person name="Sun Q."/>
            <person name="Ohkuma M."/>
        </authorList>
    </citation>
    <scope>NUCLEOTIDE SEQUENCE</scope>
    <source>
        <strain evidence="3">JCM 4633</strain>
    </source>
</reference>
<feature type="compositionally biased region" description="Basic residues" evidence="2">
    <location>
        <begin position="138"/>
        <end position="155"/>
    </location>
</feature>
<reference evidence="3" key="1">
    <citation type="journal article" date="2014" name="Int. J. Syst. Evol. Microbiol.">
        <title>Complete genome sequence of Corynebacterium casei LMG S-19264T (=DSM 44701T), isolated from a smear-ripened cheese.</title>
        <authorList>
            <consortium name="US DOE Joint Genome Institute (JGI-PGF)"/>
            <person name="Walter F."/>
            <person name="Albersmeier A."/>
            <person name="Kalinowski J."/>
            <person name="Ruckert C."/>
        </authorList>
    </citation>
    <scope>NUCLEOTIDE SEQUENCE</scope>
    <source>
        <strain evidence="3">JCM 4633</strain>
    </source>
</reference>
<dbReference type="PANTHER" id="PTHR37981">
    <property type="entry name" value="LIPASE 2"/>
    <property type="match status" value="1"/>
</dbReference>
<feature type="disulfide bond" evidence="1">
    <location>
        <begin position="83"/>
        <end position="96"/>
    </location>
</feature>
<feature type="disulfide bond" evidence="1">
    <location>
        <begin position="18"/>
        <end position="43"/>
    </location>
</feature>
<gene>
    <name evidence="3" type="ORF">GCM10010507_41000</name>
</gene>
<comment type="caution">
    <text evidence="3">The sequence shown here is derived from an EMBL/GenBank/DDBJ whole genome shotgun (WGS) entry which is preliminary data.</text>
</comment>
<dbReference type="Gene3D" id="3.40.50.1110">
    <property type="entry name" value="SGNH hydrolase"/>
    <property type="match status" value="1"/>
</dbReference>
<dbReference type="SUPFAM" id="SSF52266">
    <property type="entry name" value="SGNH hydrolase"/>
    <property type="match status" value="1"/>
</dbReference>
<evidence type="ECO:0000256" key="1">
    <source>
        <dbReference type="PIRSR" id="PIRSR637460-2"/>
    </source>
</evidence>
<keyword evidence="1" id="KW-1015">Disulfide bond</keyword>
<evidence type="ECO:0000256" key="2">
    <source>
        <dbReference type="SAM" id="MobiDB-lite"/>
    </source>
</evidence>
<dbReference type="AlphaFoldDB" id="A0A918TRH9"/>
<dbReference type="RefSeq" id="WP_190111300.1">
    <property type="nucleotide sequence ID" value="NZ_BMVB01000014.1"/>
</dbReference>